<accession>A0A6S7B9C0</accession>
<dbReference type="RefSeq" id="WP_246257526.1">
    <property type="nucleotide sequence ID" value="NZ_CADIKM010000015.1"/>
</dbReference>
<protein>
    <recommendedName>
        <fullName evidence="2">SsuA/THI5-like domain-containing protein</fullName>
    </recommendedName>
</protein>
<organism evidence="3 4">
    <name type="scientific">Pararobbsia alpina</name>
    <dbReference type="NCBI Taxonomy" id="621374"/>
    <lineage>
        <taxon>Bacteria</taxon>
        <taxon>Pseudomonadati</taxon>
        <taxon>Pseudomonadota</taxon>
        <taxon>Betaproteobacteria</taxon>
        <taxon>Burkholderiales</taxon>
        <taxon>Burkholderiaceae</taxon>
        <taxon>Pararobbsia</taxon>
    </lineage>
</organism>
<proteinExistence type="predicted"/>
<dbReference type="PANTHER" id="PTHR30024">
    <property type="entry name" value="ALIPHATIC SULFONATES-BINDING PROTEIN-RELATED"/>
    <property type="match status" value="1"/>
</dbReference>
<reference evidence="3 4" key="1">
    <citation type="submission" date="2020-04" db="EMBL/GenBank/DDBJ databases">
        <authorList>
            <person name="De Canck E."/>
        </authorList>
    </citation>
    <scope>NUCLEOTIDE SEQUENCE [LARGE SCALE GENOMIC DNA]</scope>
    <source>
        <strain evidence="3 4">LMG 28138</strain>
    </source>
</reference>
<name>A0A6S7B9C0_9BURK</name>
<dbReference type="SUPFAM" id="SSF53850">
    <property type="entry name" value="Periplasmic binding protein-like II"/>
    <property type="match status" value="1"/>
</dbReference>
<evidence type="ECO:0000313" key="3">
    <source>
        <dbReference type="EMBL" id="CAB3792191.1"/>
    </source>
</evidence>
<dbReference type="EMBL" id="CADIKM010000015">
    <property type="protein sequence ID" value="CAB3792191.1"/>
    <property type="molecule type" value="Genomic_DNA"/>
</dbReference>
<gene>
    <name evidence="3" type="ORF">LMG28138_03287</name>
</gene>
<keyword evidence="1" id="KW-0732">Signal</keyword>
<feature type="signal peptide" evidence="1">
    <location>
        <begin position="1"/>
        <end position="38"/>
    </location>
</feature>
<feature type="chain" id="PRO_5028893577" description="SsuA/THI5-like domain-containing protein" evidence="1">
    <location>
        <begin position="39"/>
        <end position="376"/>
    </location>
</feature>
<feature type="domain" description="SsuA/THI5-like" evidence="2">
    <location>
        <begin position="67"/>
        <end position="268"/>
    </location>
</feature>
<sequence length="376" mass="40216">MLSKKLGRLTAVVPLKFGRALAALAIATGLMTAGSAQAQTRPLRKVTIAVGSQVVNASYPWLTLPIALGYWRDAGYDVQVIGVSGSTQGMQQVAAGDIEFAEANSTGLIQANTESHVALRGIMGNGVVDWGLAVKDGGPIRSIKDLKGKRIGIVSFATGGMALLKSMLRSNGMTDADVQIIAVGGGGPALDALNNDRVQALMFWQSALTGFENVGAKLRVFHDPRWSSMPDFTLVTLQKTIDKDPAMVEAIVRGAAEATLFAWTNPDCARKIHWAHFPSTKPTGAAPDTVARWDLNLLDAQLDTLHAAYQMNGGKLIGAMDVNAYSRFQDFMFDEKQITTKVPPAQLLIDKPGFIEAVNHFDHQAVINDAKTCKGS</sequence>
<evidence type="ECO:0000259" key="2">
    <source>
        <dbReference type="Pfam" id="PF09084"/>
    </source>
</evidence>
<dbReference type="Proteomes" id="UP000494115">
    <property type="component" value="Unassembled WGS sequence"/>
</dbReference>
<dbReference type="InterPro" id="IPR015168">
    <property type="entry name" value="SsuA/THI5"/>
</dbReference>
<evidence type="ECO:0000313" key="4">
    <source>
        <dbReference type="Proteomes" id="UP000494115"/>
    </source>
</evidence>
<dbReference type="Gene3D" id="3.40.190.10">
    <property type="entry name" value="Periplasmic binding protein-like II"/>
    <property type="match status" value="2"/>
</dbReference>
<dbReference type="AlphaFoldDB" id="A0A6S7B9C0"/>
<evidence type="ECO:0000256" key="1">
    <source>
        <dbReference type="SAM" id="SignalP"/>
    </source>
</evidence>
<dbReference type="Pfam" id="PF09084">
    <property type="entry name" value="NMT1"/>
    <property type="match status" value="1"/>
</dbReference>
<keyword evidence="4" id="KW-1185">Reference proteome</keyword>